<evidence type="ECO:0000256" key="3">
    <source>
        <dbReference type="ARBA" id="ARBA00022490"/>
    </source>
</evidence>
<comment type="similarity">
    <text evidence="7">Belongs to the acetyltransferase family. MAK3 subfamily.</text>
</comment>
<comment type="subcellular location">
    <subcellularLocation>
        <location evidence="2">Cytoplasm</location>
    </subcellularLocation>
    <subcellularLocation>
        <location evidence="1">Nucleus</location>
    </subcellularLocation>
</comment>
<evidence type="ECO:0000256" key="9">
    <source>
        <dbReference type="ARBA" id="ARBA00051225"/>
    </source>
</evidence>
<feature type="compositionally biased region" description="Polar residues" evidence="18">
    <location>
        <begin position="133"/>
        <end position="147"/>
    </location>
</feature>
<dbReference type="Gene3D" id="3.40.630.30">
    <property type="match status" value="1"/>
</dbReference>
<protein>
    <recommendedName>
        <fullName evidence="14">N-alpha-acetyltransferase 30</fullName>
        <ecNumber evidence="13">2.3.1.256</ecNumber>
    </recommendedName>
    <alternativeName>
        <fullName evidence="17">N-acetyltransferase 12</fullName>
    </alternativeName>
    <alternativeName>
        <fullName evidence="15">N-acetyltransferase MAK3 homolog</fullName>
    </alternativeName>
    <alternativeName>
        <fullName evidence="16">NatC catalytic subunit</fullName>
    </alternativeName>
</protein>
<comment type="catalytic activity">
    <reaction evidence="8">
        <text>N-terminal L-methionyl-L-isoleucyl-[protein] + acetyl-CoA = N-terminal N(alpha)-acetyl-L-methionyl-L-isoleucyl-[protein] + CoA + H(+)</text>
        <dbReference type="Rhea" id="RHEA:50524"/>
        <dbReference type="Rhea" id="RHEA-COMP:12713"/>
        <dbReference type="Rhea" id="RHEA-COMP:12714"/>
        <dbReference type="ChEBI" id="CHEBI:15378"/>
        <dbReference type="ChEBI" id="CHEBI:57287"/>
        <dbReference type="ChEBI" id="CHEBI:57288"/>
        <dbReference type="ChEBI" id="CHEBI:133379"/>
        <dbReference type="ChEBI" id="CHEBI:133380"/>
        <dbReference type="EC" id="2.3.1.256"/>
    </reaction>
</comment>
<comment type="catalytic activity">
    <reaction evidence="12">
        <text>N-terminal L-methionyl-L-tryptophyl-[protein] + acetyl-CoA = N-terminal N(alpha)-acetyl-L-methionyl-L-tryptophyl-[protein] + CoA + H(+)</text>
        <dbReference type="Rhea" id="RHEA:50560"/>
        <dbReference type="Rhea" id="RHEA-COMP:12724"/>
        <dbReference type="Rhea" id="RHEA-COMP:12725"/>
        <dbReference type="ChEBI" id="CHEBI:15378"/>
        <dbReference type="ChEBI" id="CHEBI:57287"/>
        <dbReference type="ChEBI" id="CHEBI:57288"/>
        <dbReference type="ChEBI" id="CHEBI:133386"/>
        <dbReference type="ChEBI" id="CHEBI:133387"/>
        <dbReference type="EC" id="2.3.1.256"/>
    </reaction>
</comment>
<dbReference type="GO" id="GO:0031417">
    <property type="term" value="C:NatC complex"/>
    <property type="evidence" value="ECO:0007669"/>
    <property type="project" value="TreeGrafter"/>
</dbReference>
<accession>A0A8T0BBE8</accession>
<dbReference type="AlphaFoldDB" id="A0A8T0BBE8"/>
<feature type="region of interest" description="Disordered" evidence="18">
    <location>
        <begin position="122"/>
        <end position="165"/>
    </location>
</feature>
<comment type="catalytic activity">
    <reaction evidence="9">
        <text>N-terminal L-methionyl-L-leucyl-[protein] + acetyl-CoA = N-terminal N(alpha)-acetyl-L-methionyl-L-leucyl-[protein] + CoA + H(+)</text>
        <dbReference type="Rhea" id="RHEA:50520"/>
        <dbReference type="Rhea" id="RHEA-COMP:12711"/>
        <dbReference type="Rhea" id="RHEA-COMP:12712"/>
        <dbReference type="ChEBI" id="CHEBI:15378"/>
        <dbReference type="ChEBI" id="CHEBI:57287"/>
        <dbReference type="ChEBI" id="CHEBI:57288"/>
        <dbReference type="ChEBI" id="CHEBI:133377"/>
        <dbReference type="ChEBI" id="CHEBI:133378"/>
        <dbReference type="EC" id="2.3.1.256"/>
    </reaction>
</comment>
<dbReference type="InterPro" id="IPR044542">
    <property type="entry name" value="NAA30-like"/>
</dbReference>
<dbReference type="Pfam" id="PF00583">
    <property type="entry name" value="Acetyltransf_1"/>
    <property type="match status" value="1"/>
</dbReference>
<evidence type="ECO:0000256" key="12">
    <source>
        <dbReference type="ARBA" id="ARBA00052477"/>
    </source>
</evidence>
<evidence type="ECO:0000256" key="1">
    <source>
        <dbReference type="ARBA" id="ARBA00004123"/>
    </source>
</evidence>
<reference evidence="20" key="1">
    <citation type="submission" date="2020-08" db="EMBL/GenBank/DDBJ databases">
        <title>Chromosome-level assembly of Southern catfish (Silurus meridionalis) provides insights into visual adaptation to the nocturnal and benthic lifestyles.</title>
        <authorList>
            <person name="Zhang Y."/>
            <person name="Wang D."/>
            <person name="Peng Z."/>
        </authorList>
    </citation>
    <scope>NUCLEOTIDE SEQUENCE</scope>
    <source>
        <strain evidence="20">SWU-2019-XX</strain>
        <tissue evidence="20">Muscle</tissue>
    </source>
</reference>
<evidence type="ECO:0000256" key="6">
    <source>
        <dbReference type="ARBA" id="ARBA00023315"/>
    </source>
</evidence>
<organism evidence="20 21">
    <name type="scientific">Silurus meridionalis</name>
    <name type="common">Southern catfish</name>
    <name type="synonym">Silurus soldatovi meridionalis</name>
    <dbReference type="NCBI Taxonomy" id="175797"/>
    <lineage>
        <taxon>Eukaryota</taxon>
        <taxon>Metazoa</taxon>
        <taxon>Chordata</taxon>
        <taxon>Craniata</taxon>
        <taxon>Vertebrata</taxon>
        <taxon>Euteleostomi</taxon>
        <taxon>Actinopterygii</taxon>
        <taxon>Neopterygii</taxon>
        <taxon>Teleostei</taxon>
        <taxon>Ostariophysi</taxon>
        <taxon>Siluriformes</taxon>
        <taxon>Siluridae</taxon>
        <taxon>Silurus</taxon>
    </lineage>
</organism>
<dbReference type="PANTHER" id="PTHR45896:SF1">
    <property type="entry name" value="N-ALPHA-ACETYLTRANSFERASE 30"/>
    <property type="match status" value="1"/>
</dbReference>
<dbReference type="Proteomes" id="UP000606274">
    <property type="component" value="Unassembled WGS sequence"/>
</dbReference>
<keyword evidence="6" id="KW-0012">Acyltransferase</keyword>
<evidence type="ECO:0000256" key="18">
    <source>
        <dbReference type="SAM" id="MobiDB-lite"/>
    </source>
</evidence>
<comment type="caution">
    <text evidence="20">The sequence shown here is derived from an EMBL/GenBank/DDBJ whole genome shotgun (WGS) entry which is preliminary data.</text>
</comment>
<name>A0A8T0BBE8_SILME</name>
<evidence type="ECO:0000256" key="13">
    <source>
        <dbReference type="ARBA" id="ARBA00066994"/>
    </source>
</evidence>
<comment type="catalytic activity">
    <reaction evidence="10">
        <text>N-terminal L-methionyl-L-tyrosyl-[protein] + acetyl-CoA = N-terminal N(alpha)-acetyl-L-methionyl-L-tyrosyl-[protein] + CoA + H(+)</text>
        <dbReference type="Rhea" id="RHEA:50532"/>
        <dbReference type="Rhea" id="RHEA-COMP:12717"/>
        <dbReference type="Rhea" id="RHEA-COMP:12718"/>
        <dbReference type="ChEBI" id="CHEBI:15378"/>
        <dbReference type="ChEBI" id="CHEBI:57287"/>
        <dbReference type="ChEBI" id="CHEBI:57288"/>
        <dbReference type="ChEBI" id="CHEBI:133384"/>
        <dbReference type="ChEBI" id="CHEBI:133385"/>
        <dbReference type="EC" id="2.3.1.256"/>
    </reaction>
</comment>
<dbReference type="InterPro" id="IPR000182">
    <property type="entry name" value="GNAT_dom"/>
</dbReference>
<evidence type="ECO:0000256" key="2">
    <source>
        <dbReference type="ARBA" id="ARBA00004496"/>
    </source>
</evidence>
<dbReference type="InterPro" id="IPR016181">
    <property type="entry name" value="Acyl_CoA_acyltransferase"/>
</dbReference>
<dbReference type="EMBL" id="JABFDY010000008">
    <property type="protein sequence ID" value="KAF7704381.1"/>
    <property type="molecule type" value="Genomic_DNA"/>
</dbReference>
<dbReference type="EC" id="2.3.1.256" evidence="13"/>
<evidence type="ECO:0000256" key="7">
    <source>
        <dbReference type="ARBA" id="ARBA00024025"/>
    </source>
</evidence>
<dbReference type="PANTHER" id="PTHR45896">
    <property type="entry name" value="N-ALPHA-ACETYLTRANSFERASE 30"/>
    <property type="match status" value="1"/>
</dbReference>
<evidence type="ECO:0000256" key="11">
    <source>
        <dbReference type="ARBA" id="ARBA00052362"/>
    </source>
</evidence>
<dbReference type="GO" id="GO:0005634">
    <property type="term" value="C:nucleus"/>
    <property type="evidence" value="ECO:0007669"/>
    <property type="project" value="UniProtKB-SubCell"/>
</dbReference>
<evidence type="ECO:0000313" key="21">
    <source>
        <dbReference type="Proteomes" id="UP000606274"/>
    </source>
</evidence>
<dbReference type="OrthoDB" id="249099at2759"/>
<evidence type="ECO:0000256" key="14">
    <source>
        <dbReference type="ARBA" id="ARBA00071796"/>
    </source>
</evidence>
<evidence type="ECO:0000256" key="5">
    <source>
        <dbReference type="ARBA" id="ARBA00023242"/>
    </source>
</evidence>
<dbReference type="GO" id="GO:0120518">
    <property type="term" value="F:protein N-terminal-methionine acetyltransferase activity"/>
    <property type="evidence" value="ECO:0007669"/>
    <property type="project" value="UniProtKB-EC"/>
</dbReference>
<dbReference type="SUPFAM" id="SSF55729">
    <property type="entry name" value="Acyl-CoA N-acyltransferases (Nat)"/>
    <property type="match status" value="1"/>
</dbReference>
<evidence type="ECO:0000256" key="17">
    <source>
        <dbReference type="ARBA" id="ARBA00079214"/>
    </source>
</evidence>
<evidence type="ECO:0000256" key="10">
    <source>
        <dbReference type="ARBA" id="ARBA00052207"/>
    </source>
</evidence>
<evidence type="ECO:0000256" key="15">
    <source>
        <dbReference type="ARBA" id="ARBA00076746"/>
    </source>
</evidence>
<evidence type="ECO:0000256" key="4">
    <source>
        <dbReference type="ARBA" id="ARBA00022679"/>
    </source>
</evidence>
<evidence type="ECO:0000259" key="19">
    <source>
        <dbReference type="PROSITE" id="PS51186"/>
    </source>
</evidence>
<feature type="domain" description="N-acetyltransferase" evidence="19">
    <location>
        <begin position="231"/>
        <end position="379"/>
    </location>
</feature>
<keyword evidence="3" id="KW-0963">Cytoplasm</keyword>
<evidence type="ECO:0000256" key="16">
    <source>
        <dbReference type="ARBA" id="ARBA00078622"/>
    </source>
</evidence>
<proteinExistence type="inferred from homology"/>
<dbReference type="CDD" id="cd04301">
    <property type="entry name" value="NAT_SF"/>
    <property type="match status" value="1"/>
</dbReference>
<evidence type="ECO:0000313" key="20">
    <source>
        <dbReference type="EMBL" id="KAF7704381.1"/>
    </source>
</evidence>
<evidence type="ECO:0000256" key="8">
    <source>
        <dbReference type="ARBA" id="ARBA00050754"/>
    </source>
</evidence>
<keyword evidence="4" id="KW-0808">Transferase</keyword>
<keyword evidence="5" id="KW-0539">Nucleus</keyword>
<dbReference type="PROSITE" id="PS51186">
    <property type="entry name" value="GNAT"/>
    <property type="match status" value="1"/>
</dbReference>
<gene>
    <name evidence="20" type="ORF">HF521_021453</name>
</gene>
<comment type="catalytic activity">
    <reaction evidence="11">
        <text>N-terminal L-methionyl-L-phenylalanyl-[protein] + acetyl-CoA = N-terminal N(alpha)-acetyl-L-methionyl-L-phenylalanyl-[protein] + CoA + H(+)</text>
        <dbReference type="Rhea" id="RHEA:50528"/>
        <dbReference type="Rhea" id="RHEA-COMP:12715"/>
        <dbReference type="Rhea" id="RHEA-COMP:12716"/>
        <dbReference type="ChEBI" id="CHEBI:15378"/>
        <dbReference type="ChEBI" id="CHEBI:57287"/>
        <dbReference type="ChEBI" id="CHEBI:57288"/>
        <dbReference type="ChEBI" id="CHEBI:133382"/>
        <dbReference type="ChEBI" id="CHEBI:133383"/>
        <dbReference type="EC" id="2.3.1.256"/>
    </reaction>
</comment>
<dbReference type="FunFam" id="3.40.630.30:FF:000010">
    <property type="entry name" value="Putative N-alpha-acetyltransferase 30"/>
    <property type="match status" value="1"/>
</dbReference>
<sequence length="379" mass="41809">MAEVPPGPNTLPASSAEIRSLPVDGCSFLGNNETLDCGRGDIIAPGTEAQQATEPKGIVKLSQNSVHHLNSPAQLHSSPAQLNGIASHPEHDEHLGYKIAQNHVQHRAHRSADCQHTASEYVDSTGERATRKSAFNASDSSLPSNGVDSLDPAVRTEPGSSDQLEGDCTCLKAELDRTVCRSECKDHVQKSAGDRERGLGAQGDGAEEAPLEDQIAKLSVSTPAADHSPITYVRYESELQMPDIIRLITKDLSEPYSIYTYRYFIHNWPQLCFLAVVEKNCVGAIVCKLDMHKKMFRRGYIAMLAVDSKFRRKGIGTNLVKKAIYAMVAGDCDEVVLETEITNKSALKLYENLGFVRDKRLFRYYLNGVDALRLKLWLR</sequence>
<keyword evidence="21" id="KW-1185">Reference proteome</keyword>